<dbReference type="InterPro" id="IPR025979">
    <property type="entry name" value="ChrR-like_cupin_dom"/>
</dbReference>
<dbReference type="Gene3D" id="2.60.120.10">
    <property type="entry name" value="Jelly Rolls"/>
    <property type="match status" value="1"/>
</dbReference>
<sequence length="109" mass="11893">MKQAFIDDGAQIFDELQAFPGASWTVLAEPVPQGSVHRLRMTEGSVIPPHTHPVDEFVYVLKGAIETGGRMCLAGTFWKTPAGTRQGPHVAKTDVELMTVRLGPMGEFE</sequence>
<reference evidence="2" key="1">
    <citation type="submission" date="2018-06" db="EMBL/GenBank/DDBJ databases">
        <authorList>
            <person name="Zhirakovskaya E."/>
        </authorList>
    </citation>
    <scope>NUCLEOTIDE SEQUENCE</scope>
</reference>
<feature type="domain" description="ChrR-like cupin" evidence="1">
    <location>
        <begin position="15"/>
        <end position="105"/>
    </location>
</feature>
<evidence type="ECO:0000259" key="1">
    <source>
        <dbReference type="Pfam" id="PF12973"/>
    </source>
</evidence>
<dbReference type="Pfam" id="PF12973">
    <property type="entry name" value="Cupin_7"/>
    <property type="match status" value="1"/>
</dbReference>
<accession>A0A3B0Z138</accession>
<dbReference type="EMBL" id="UOFK01000289">
    <property type="protein sequence ID" value="VAW81973.1"/>
    <property type="molecule type" value="Genomic_DNA"/>
</dbReference>
<name>A0A3B0Z138_9ZZZZ</name>
<proteinExistence type="predicted"/>
<organism evidence="2">
    <name type="scientific">hydrothermal vent metagenome</name>
    <dbReference type="NCBI Taxonomy" id="652676"/>
    <lineage>
        <taxon>unclassified sequences</taxon>
        <taxon>metagenomes</taxon>
        <taxon>ecological metagenomes</taxon>
    </lineage>
</organism>
<dbReference type="InterPro" id="IPR011051">
    <property type="entry name" value="RmlC_Cupin_sf"/>
</dbReference>
<dbReference type="SUPFAM" id="SSF51182">
    <property type="entry name" value="RmlC-like cupins"/>
    <property type="match status" value="1"/>
</dbReference>
<gene>
    <name evidence="2" type="ORF">MNBD_GAMMA13-2159</name>
</gene>
<dbReference type="InterPro" id="IPR014710">
    <property type="entry name" value="RmlC-like_jellyroll"/>
</dbReference>
<protein>
    <recommendedName>
        <fullName evidence="1">ChrR-like cupin domain-containing protein</fullName>
    </recommendedName>
</protein>
<dbReference type="AlphaFoldDB" id="A0A3B0Z138"/>
<evidence type="ECO:0000313" key="2">
    <source>
        <dbReference type="EMBL" id="VAW81973.1"/>
    </source>
</evidence>